<dbReference type="AlphaFoldDB" id="A0A9W4X5C0"/>
<dbReference type="Proteomes" id="UP001152749">
    <property type="component" value="Chromosome"/>
</dbReference>
<dbReference type="InterPro" id="IPR003959">
    <property type="entry name" value="ATPase_AAA_core"/>
</dbReference>
<reference evidence="3" key="1">
    <citation type="submission" date="2022-09" db="EMBL/GenBank/DDBJ databases">
        <authorList>
            <person name="Duchaud E."/>
        </authorList>
    </citation>
    <scope>NUCLEOTIDE SEQUENCE</scope>
    <source>
        <strain evidence="3">TRV642</strain>
    </source>
</reference>
<evidence type="ECO:0000313" key="4">
    <source>
        <dbReference type="Proteomes" id="UP001152749"/>
    </source>
</evidence>
<dbReference type="Pfam" id="PF13304">
    <property type="entry name" value="AAA_21"/>
    <property type="match status" value="1"/>
</dbReference>
<dbReference type="PANTHER" id="PTHR43581">
    <property type="entry name" value="ATP/GTP PHOSPHATASE"/>
    <property type="match status" value="1"/>
</dbReference>
<evidence type="ECO:0000259" key="1">
    <source>
        <dbReference type="Pfam" id="PF13175"/>
    </source>
</evidence>
<dbReference type="InterPro" id="IPR051396">
    <property type="entry name" value="Bact_Antivir_Def_Nuclease"/>
</dbReference>
<dbReference type="InterPro" id="IPR041685">
    <property type="entry name" value="AAA_GajA/Old/RecF-like"/>
</dbReference>
<dbReference type="EMBL" id="OX336425">
    <property type="protein sequence ID" value="CAI2769085.1"/>
    <property type="molecule type" value="Genomic_DNA"/>
</dbReference>
<dbReference type="KEGG" id="fcs:TRV642_4428"/>
<dbReference type="SUPFAM" id="SSF52540">
    <property type="entry name" value="P-loop containing nucleoside triphosphate hydrolases"/>
    <property type="match status" value="1"/>
</dbReference>
<dbReference type="GO" id="GO:0005524">
    <property type="term" value="F:ATP binding"/>
    <property type="evidence" value="ECO:0007669"/>
    <property type="project" value="InterPro"/>
</dbReference>
<dbReference type="InterPro" id="IPR027417">
    <property type="entry name" value="P-loop_NTPase"/>
</dbReference>
<feature type="domain" description="ATPase AAA-type core" evidence="2">
    <location>
        <begin position="194"/>
        <end position="304"/>
    </location>
</feature>
<name>A0A9W4X5C0_9FLAO</name>
<organism evidence="3 4">
    <name type="scientific">Flavobacterium collinsii</name>
    <dbReference type="NCBI Taxonomy" id="1114861"/>
    <lineage>
        <taxon>Bacteria</taxon>
        <taxon>Pseudomonadati</taxon>
        <taxon>Bacteroidota</taxon>
        <taxon>Flavobacteriia</taxon>
        <taxon>Flavobacteriales</taxon>
        <taxon>Flavobacteriaceae</taxon>
        <taxon>Flavobacterium</taxon>
    </lineage>
</organism>
<accession>A0A9W4X5C0</accession>
<dbReference type="Gene3D" id="3.40.50.300">
    <property type="entry name" value="P-loop containing nucleotide triphosphate hydrolases"/>
    <property type="match status" value="2"/>
</dbReference>
<dbReference type="GO" id="GO:0016887">
    <property type="term" value="F:ATP hydrolysis activity"/>
    <property type="evidence" value="ECO:0007669"/>
    <property type="project" value="InterPro"/>
</dbReference>
<dbReference type="RefSeq" id="WP_263361551.1">
    <property type="nucleotide sequence ID" value="NZ_OX336425.1"/>
</dbReference>
<gene>
    <name evidence="3" type="ORF">TRV642_4428</name>
</gene>
<proteinExistence type="predicted"/>
<dbReference type="Pfam" id="PF13175">
    <property type="entry name" value="AAA_15"/>
    <property type="match status" value="1"/>
</dbReference>
<sequence>MIDNITIERFKNVKKIELKLENINILVGSNNAGKSSILQSIQFAVAIAQTTSLEEFGKTKWKSNKLSTSLTTNQIIYSPVRDVYALGYGGSLSQDKGKGISVKFQESGSTDSATFVLRKGRNKNLLTEIEGKSLGEPIRDLENPYSIYVPGLSGIPPFEELKSEGLVRRMAAKGDANNVFRNVLWLLYQDSVKWNAFLIDFKDIFPKLDILISFNKLKDEYLNVFIKSDKNIIFPIDSFGTGVLQIIQVLSYIHLYNPKILILDEPDSHLHPSNQRVLAEKLNEITLRLNFQIIISTHSRHLLDSFREYAKINWISNGEIKNEAYDFVSVLLEIGALDKGDVLNGNVKCVVFTEDSKTEILENLLDVNGFNLEETQIWSYEGCSKIETAIILAAFIKEKAPNTNIVIHRDSDYLDEKSCEEIEAKANKAGIEIFFTIGTDIESHYLDPEHIHKIYNNLTLEQITSAIIESTNSAKTKSIETFINTRNALALTIQYSGGNRINPGKISAECISQYDANTSRYRHGKRVLKDLKNRLQQLGGQRDIISPTDHLKFEKLEKIKNTIWS</sequence>
<evidence type="ECO:0000313" key="3">
    <source>
        <dbReference type="EMBL" id="CAI2769085.1"/>
    </source>
</evidence>
<dbReference type="PANTHER" id="PTHR43581:SF4">
    <property type="entry name" value="ATP_GTP PHOSPHATASE"/>
    <property type="match status" value="1"/>
</dbReference>
<evidence type="ECO:0000259" key="2">
    <source>
        <dbReference type="Pfam" id="PF13304"/>
    </source>
</evidence>
<feature type="domain" description="Endonuclease GajA/Old nuclease/RecF-like AAA" evidence="1">
    <location>
        <begin position="1"/>
        <end position="44"/>
    </location>
</feature>
<protein>
    <submittedName>
        <fullName evidence="3">ATPase</fullName>
    </submittedName>
</protein>